<gene>
    <name evidence="3" type="ORF">HMPREF0202_01389</name>
</gene>
<dbReference type="InterPro" id="IPR013783">
    <property type="entry name" value="Ig-like_fold"/>
</dbReference>
<keyword evidence="2" id="KW-0732">Signal</keyword>
<dbReference type="AlphaFoldDB" id="U7VAN0"/>
<evidence type="ECO:0000256" key="2">
    <source>
        <dbReference type="SAM" id="SignalP"/>
    </source>
</evidence>
<dbReference type="EMBL" id="AXZF01000054">
    <property type="protein sequence ID" value="ERT68581.1"/>
    <property type="molecule type" value="Genomic_DNA"/>
</dbReference>
<reference evidence="3 4" key="1">
    <citation type="submission" date="2013-08" db="EMBL/GenBank/DDBJ databases">
        <authorList>
            <person name="Weinstock G."/>
            <person name="Sodergren E."/>
            <person name="Wylie T."/>
            <person name="Fulton L."/>
            <person name="Fulton R."/>
            <person name="Fronick C."/>
            <person name="O'Laughlin M."/>
            <person name="Godfrey J."/>
            <person name="Miner T."/>
            <person name="Herter B."/>
            <person name="Appelbaum E."/>
            <person name="Cordes M."/>
            <person name="Lek S."/>
            <person name="Wollam A."/>
            <person name="Pepin K.H."/>
            <person name="Palsikar V.B."/>
            <person name="Mitreva M."/>
            <person name="Wilson R.K."/>
        </authorList>
    </citation>
    <scope>NUCLEOTIDE SEQUENCE [LARGE SCALE GENOMIC DNA]</scope>
    <source>
        <strain evidence="3 4">ATCC BAA-474</strain>
    </source>
</reference>
<dbReference type="HOGENOM" id="CLU_336736_0_0_0"/>
<dbReference type="STRING" id="1319815.HMPREF0202_01389"/>
<evidence type="ECO:0000313" key="4">
    <source>
        <dbReference type="Proteomes" id="UP000017081"/>
    </source>
</evidence>
<name>U7VAN0_9FUSO</name>
<comment type="caution">
    <text evidence="3">The sequence shown here is derived from an EMBL/GenBank/DDBJ whole genome shotgun (WGS) entry which is preliminary data.</text>
</comment>
<dbReference type="RefSeq" id="WP_023050927.1">
    <property type="nucleotide sequence ID" value="NZ_CP173065.2"/>
</dbReference>
<protein>
    <recommendedName>
        <fullName evidence="5">SD-repeat containing protein B domain-containing protein</fullName>
    </recommendedName>
</protein>
<evidence type="ECO:0000256" key="1">
    <source>
        <dbReference type="SAM" id="MobiDB-lite"/>
    </source>
</evidence>
<feature type="signal peptide" evidence="2">
    <location>
        <begin position="1"/>
        <end position="25"/>
    </location>
</feature>
<organism evidence="3 4">
    <name type="scientific">Cetobacterium somerae ATCC BAA-474</name>
    <dbReference type="NCBI Taxonomy" id="1319815"/>
    <lineage>
        <taxon>Bacteria</taxon>
        <taxon>Fusobacteriati</taxon>
        <taxon>Fusobacteriota</taxon>
        <taxon>Fusobacteriia</taxon>
        <taxon>Fusobacteriales</taxon>
        <taxon>Fusobacteriaceae</taxon>
        <taxon>Cetobacterium</taxon>
    </lineage>
</organism>
<dbReference type="PATRIC" id="fig|1319815.3.peg.1335"/>
<evidence type="ECO:0000313" key="3">
    <source>
        <dbReference type="EMBL" id="ERT68581.1"/>
    </source>
</evidence>
<accession>U7VAN0</accession>
<feature type="chain" id="PRO_5004690232" description="SD-repeat containing protein B domain-containing protein" evidence="2">
    <location>
        <begin position="26"/>
        <end position="871"/>
    </location>
</feature>
<dbReference type="eggNOG" id="COG3188">
    <property type="taxonomic scope" value="Bacteria"/>
</dbReference>
<feature type="region of interest" description="Disordered" evidence="1">
    <location>
        <begin position="845"/>
        <end position="865"/>
    </location>
</feature>
<evidence type="ECO:0008006" key="5">
    <source>
        <dbReference type="Google" id="ProtNLM"/>
    </source>
</evidence>
<sequence>MKIIKIAYVGLVAIFFQFSSANLFAQEDVGLDEAYIEIKSKSLKDDFFMARYDFENDQIYIPIKGLFYFLEIYSVDVNLKRKTVQFQVDNEKYKVEIKSGKNFVIDDDIYVELKVLENDFKFKESNWSSQDLKLTLNPEFILPFEIREKGKVERLRLNEKKEDEEFNIIRPEKRILAPGLIKVNYSKIDLESKENQLNLEYGTQFLYGDLYLNYNLEPESSMKNYNLTYNDVYKKNDVILGEFYIKTPDFLNINGMVEGFSFGEKNTYSSTVGNITTIKGEAQGADVIELYQSGVLLDYQRPIEKNFVFEVRDRNYGGDYSLKIYYKNGQIETRKVYTVGDSNLLGENEWDYNIQFGQEKNNGRSQSVNEINYGVTKNLTLGIGVLELESEKNRKYSILKNEIIYKIGLSNSYPMVINFQNFYETENQENSYEIRINQKIKDYSLNIKHFKYSPYISEENNTIEYNSFGISRDFITTRIGLGYQEELKTNEKTREKGYYISLENRSIRNFSLFLDAEMTQKETSKKSYSINPGVSYGGMSGFTMILQANIEKNEDLKTDYSLKVLGRRREFFSTGMEYVLGTELLYNEEKKSRFSIDFTMYLDKNIYVELPVSRKENGELNTGITIEKTFDISNLKRDVGDRQVDNSWIYGKVYIDSNDNGKYDVEETVLPDVTVVVDGKKVVSDLNGEYIVPGLLPLENYKVEVDRKSIDPMLTQVIDKKKVQTRASIGTRYDIGVQAVSMVTGNIIPGENISSQELIRILSMTNIALEKNGELYKEIDPEFDGMFFFENVLPGKYKMKFNYLGSDDIKFIKDYLEVDIKLIHEDEGEYFEGYDVIVNKSISEENESVSNEDQNDESDTGYDLDDILNNF</sequence>
<dbReference type="Proteomes" id="UP000017081">
    <property type="component" value="Unassembled WGS sequence"/>
</dbReference>
<keyword evidence="4" id="KW-1185">Reference proteome</keyword>
<feature type="compositionally biased region" description="Acidic residues" evidence="1">
    <location>
        <begin position="853"/>
        <end position="865"/>
    </location>
</feature>
<proteinExistence type="predicted"/>
<dbReference type="Gene3D" id="2.60.40.10">
    <property type="entry name" value="Immunoglobulins"/>
    <property type="match status" value="1"/>
</dbReference>